<dbReference type="AlphaFoldDB" id="I2GPD4"/>
<evidence type="ECO:0000313" key="2">
    <source>
        <dbReference type="Proteomes" id="UP000009309"/>
    </source>
</evidence>
<name>I2GPD4_9BACT</name>
<organism evidence="1 2">
    <name type="scientific">Fibrisoma limi BUZ 3</name>
    <dbReference type="NCBI Taxonomy" id="1185876"/>
    <lineage>
        <taxon>Bacteria</taxon>
        <taxon>Pseudomonadati</taxon>
        <taxon>Bacteroidota</taxon>
        <taxon>Cytophagia</taxon>
        <taxon>Cytophagales</taxon>
        <taxon>Spirosomataceae</taxon>
        <taxon>Fibrisoma</taxon>
    </lineage>
</organism>
<evidence type="ECO:0000313" key="1">
    <source>
        <dbReference type="EMBL" id="CCH55762.1"/>
    </source>
</evidence>
<sequence length="77" mass="8809">MQNQLSNEINQIQARSSVEVIEQFRMLSDMPTALSLHAYMSHVATRFERASGGLTLRVDTPDHFVSDLIRHGWLRVV</sequence>
<protein>
    <submittedName>
        <fullName evidence="1">Uncharacterized protein</fullName>
    </submittedName>
</protein>
<proteinExistence type="predicted"/>
<keyword evidence="2" id="KW-1185">Reference proteome</keyword>
<accession>I2GPD4</accession>
<gene>
    <name evidence="1" type="ORF">BN8_05047</name>
</gene>
<comment type="caution">
    <text evidence="1">The sequence shown here is derived from an EMBL/GenBank/DDBJ whole genome shotgun (WGS) entry which is preliminary data.</text>
</comment>
<dbReference type="Proteomes" id="UP000009309">
    <property type="component" value="Unassembled WGS sequence"/>
</dbReference>
<reference evidence="1 2" key="1">
    <citation type="journal article" date="2012" name="J. Bacteriol.">
        <title>Genome Sequence of the Filamentous Bacterium Fibrisoma limi BUZ 3T.</title>
        <authorList>
            <person name="Filippini M."/>
            <person name="Qi W."/>
            <person name="Jaenicke S."/>
            <person name="Goesmann A."/>
            <person name="Smits T.H."/>
            <person name="Bagheri H.C."/>
        </authorList>
    </citation>
    <scope>NUCLEOTIDE SEQUENCE [LARGE SCALE GENOMIC DNA]</scope>
    <source>
        <strain evidence="2">BUZ 3T</strain>
    </source>
</reference>
<dbReference type="EMBL" id="CAIT01000009">
    <property type="protein sequence ID" value="CCH55762.1"/>
    <property type="molecule type" value="Genomic_DNA"/>
</dbReference>